<proteinExistence type="predicted"/>
<feature type="domain" description="DUF6046" evidence="1">
    <location>
        <begin position="63"/>
        <end position="181"/>
    </location>
</feature>
<reference evidence="2 3" key="1">
    <citation type="submission" date="2022-04" db="EMBL/GenBank/DDBJ databases">
        <title>The arsenic-methylating capacity of Chitinophaga filiformis YT5 during chitin decomposition.</title>
        <authorList>
            <person name="Chen G."/>
            <person name="Liang Y."/>
        </authorList>
    </citation>
    <scope>NUCLEOTIDE SEQUENCE [LARGE SCALE GENOMIC DNA]</scope>
    <source>
        <strain evidence="2 3">YT5</strain>
    </source>
</reference>
<keyword evidence="3" id="KW-1185">Reference proteome</keyword>
<dbReference type="EMBL" id="CP095855">
    <property type="protein sequence ID" value="UPK68136.1"/>
    <property type="molecule type" value="Genomic_DNA"/>
</dbReference>
<organism evidence="2 3">
    <name type="scientific">Chitinophaga filiformis</name>
    <name type="common">Myxococcus filiformis</name>
    <name type="synonym">Flexibacter filiformis</name>
    <dbReference type="NCBI Taxonomy" id="104663"/>
    <lineage>
        <taxon>Bacteria</taxon>
        <taxon>Pseudomonadati</taxon>
        <taxon>Bacteroidota</taxon>
        <taxon>Chitinophagia</taxon>
        <taxon>Chitinophagales</taxon>
        <taxon>Chitinophagaceae</taxon>
        <taxon>Chitinophaga</taxon>
    </lineage>
</organism>
<name>A0ABY4HWG7_CHIFI</name>
<dbReference type="Proteomes" id="UP000830198">
    <property type="component" value="Chromosome"/>
</dbReference>
<dbReference type="RefSeq" id="WP_247810477.1">
    <property type="nucleotide sequence ID" value="NZ_CP095855.1"/>
</dbReference>
<dbReference type="Pfam" id="PF19512">
    <property type="entry name" value="DUF6046"/>
    <property type="match status" value="1"/>
</dbReference>
<gene>
    <name evidence="2" type="ORF">MYF79_24590</name>
</gene>
<dbReference type="InterPro" id="IPR046109">
    <property type="entry name" value="DUF6046"/>
</dbReference>
<evidence type="ECO:0000259" key="1">
    <source>
        <dbReference type="Pfam" id="PF19512"/>
    </source>
</evidence>
<evidence type="ECO:0000313" key="3">
    <source>
        <dbReference type="Proteomes" id="UP000830198"/>
    </source>
</evidence>
<evidence type="ECO:0000313" key="2">
    <source>
        <dbReference type="EMBL" id="UPK68136.1"/>
    </source>
</evidence>
<protein>
    <submittedName>
        <fullName evidence="2">DUF6046 domain-containing protein</fullName>
    </submittedName>
</protein>
<sequence length="181" mass="20440">MAISFNVQKIFKDTWGYNPAVFDVDAQNIIRQPQQSSKMANYFGRDLSGRSYFMPVKLGQVDLPNPVIKVTNKKTIVETALVGRIGTVKELIGQEDYKINIKGIIIMEDSTYPEDMIATIHELYSRNTSLTISSALTNIFLTDNNSVVITDISWPEIAGVQNVKTYEMNLLSDRPFELILK</sequence>
<accession>A0ABY4HWG7</accession>